<keyword evidence="7" id="KW-1185">Reference proteome</keyword>
<evidence type="ECO:0000313" key="7">
    <source>
        <dbReference type="Proteomes" id="UP001221757"/>
    </source>
</evidence>
<evidence type="ECO:0000256" key="4">
    <source>
        <dbReference type="ARBA" id="ARBA00038314"/>
    </source>
</evidence>
<gene>
    <name evidence="6" type="ORF">B0H17DRAFT_1023088</name>
</gene>
<dbReference type="SUPFAM" id="SSF53335">
    <property type="entry name" value="S-adenosyl-L-methionine-dependent methyltransferases"/>
    <property type="match status" value="1"/>
</dbReference>
<evidence type="ECO:0000313" key="6">
    <source>
        <dbReference type="EMBL" id="KAJ7640565.1"/>
    </source>
</evidence>
<reference evidence="6" key="1">
    <citation type="submission" date="2023-03" db="EMBL/GenBank/DDBJ databases">
        <title>Massive genome expansion in bonnet fungi (Mycena s.s.) driven by repeated elements and novel gene families across ecological guilds.</title>
        <authorList>
            <consortium name="Lawrence Berkeley National Laboratory"/>
            <person name="Harder C.B."/>
            <person name="Miyauchi S."/>
            <person name="Viragh M."/>
            <person name="Kuo A."/>
            <person name="Thoen E."/>
            <person name="Andreopoulos B."/>
            <person name="Lu D."/>
            <person name="Skrede I."/>
            <person name="Drula E."/>
            <person name="Henrissat B."/>
            <person name="Morin E."/>
            <person name="Kohler A."/>
            <person name="Barry K."/>
            <person name="LaButti K."/>
            <person name="Morin E."/>
            <person name="Salamov A."/>
            <person name="Lipzen A."/>
            <person name="Mereny Z."/>
            <person name="Hegedus B."/>
            <person name="Baldrian P."/>
            <person name="Stursova M."/>
            <person name="Weitz H."/>
            <person name="Taylor A."/>
            <person name="Grigoriev I.V."/>
            <person name="Nagy L.G."/>
            <person name="Martin F."/>
            <person name="Kauserud H."/>
        </authorList>
    </citation>
    <scope>NUCLEOTIDE SEQUENCE</scope>
    <source>
        <strain evidence="6">CBHHK067</strain>
    </source>
</reference>
<sequence length="307" mass="33584">MIPIGRRGESTSNFHRDVSFLISIPALALPRRHIEPRSQKCCTFCSPVGIDPSVIAISLSSVFKFRVEYNPPYPIRDSPPAMSSPDDARSSPEDAPACTSQTDPVLPPASLAFLKMQTKIEDDAAHLRALQARALAVHPYPCIRRFGFARLKIDAQRAVYKRVLALRREVPGALVLDVGCCFGADLRKLTSDGFPAAQLVGSDLRREFWDLGHALFRSTPESFPVVFVAGDVFDPAFLAPEPPSTQNTDSDEVDLRAITRLSALRGRLAAIHTASLFHLLGEAQQAPGTSGKVVGSWWETVRGLDQI</sequence>
<accession>A0AAD7C6H5</accession>
<comment type="similarity">
    <text evidence="4">Belongs to the class I-like SAM-binding methyltransferase superfamily.</text>
</comment>
<keyword evidence="3" id="KW-0949">S-adenosyl-L-methionine</keyword>
<evidence type="ECO:0000256" key="5">
    <source>
        <dbReference type="SAM" id="MobiDB-lite"/>
    </source>
</evidence>
<comment type="pathway">
    <text evidence="1">Secondary metabolite biosynthesis.</text>
</comment>
<protein>
    <recommendedName>
        <fullName evidence="8">Methyltransferase domain-containing protein</fullName>
    </recommendedName>
</protein>
<dbReference type="PANTHER" id="PTHR35897">
    <property type="entry name" value="METHYLTRANSFERASE AUSD"/>
    <property type="match status" value="1"/>
</dbReference>
<dbReference type="AlphaFoldDB" id="A0AAD7C6H5"/>
<evidence type="ECO:0008006" key="8">
    <source>
        <dbReference type="Google" id="ProtNLM"/>
    </source>
</evidence>
<evidence type="ECO:0000256" key="3">
    <source>
        <dbReference type="ARBA" id="ARBA00022691"/>
    </source>
</evidence>
<name>A0AAD7C6H5_MYCRO</name>
<organism evidence="6 7">
    <name type="scientific">Mycena rosella</name>
    <name type="common">Pink bonnet</name>
    <name type="synonym">Agaricus rosellus</name>
    <dbReference type="NCBI Taxonomy" id="1033263"/>
    <lineage>
        <taxon>Eukaryota</taxon>
        <taxon>Fungi</taxon>
        <taxon>Dikarya</taxon>
        <taxon>Basidiomycota</taxon>
        <taxon>Agaricomycotina</taxon>
        <taxon>Agaricomycetes</taxon>
        <taxon>Agaricomycetidae</taxon>
        <taxon>Agaricales</taxon>
        <taxon>Marasmiineae</taxon>
        <taxon>Mycenaceae</taxon>
        <taxon>Mycena</taxon>
    </lineage>
</organism>
<dbReference type="InterPro" id="IPR051654">
    <property type="entry name" value="Meroterpenoid_MTases"/>
</dbReference>
<keyword evidence="2" id="KW-0808">Transferase</keyword>
<dbReference type="EMBL" id="JARKIE010000426">
    <property type="protein sequence ID" value="KAJ7640565.1"/>
    <property type="molecule type" value="Genomic_DNA"/>
</dbReference>
<dbReference type="PANTHER" id="PTHR35897:SF1">
    <property type="entry name" value="METHYLTRANSFERASE AUSD"/>
    <property type="match status" value="1"/>
</dbReference>
<dbReference type="GO" id="GO:0016740">
    <property type="term" value="F:transferase activity"/>
    <property type="evidence" value="ECO:0007669"/>
    <property type="project" value="UniProtKB-KW"/>
</dbReference>
<dbReference type="Gene3D" id="3.40.50.150">
    <property type="entry name" value="Vaccinia Virus protein VP39"/>
    <property type="match status" value="1"/>
</dbReference>
<proteinExistence type="inferred from homology"/>
<comment type="caution">
    <text evidence="6">The sequence shown here is derived from an EMBL/GenBank/DDBJ whole genome shotgun (WGS) entry which is preliminary data.</text>
</comment>
<dbReference type="InterPro" id="IPR029063">
    <property type="entry name" value="SAM-dependent_MTases_sf"/>
</dbReference>
<dbReference type="Proteomes" id="UP001221757">
    <property type="component" value="Unassembled WGS sequence"/>
</dbReference>
<evidence type="ECO:0000256" key="2">
    <source>
        <dbReference type="ARBA" id="ARBA00022679"/>
    </source>
</evidence>
<feature type="region of interest" description="Disordered" evidence="5">
    <location>
        <begin position="76"/>
        <end position="104"/>
    </location>
</feature>
<evidence type="ECO:0000256" key="1">
    <source>
        <dbReference type="ARBA" id="ARBA00005179"/>
    </source>
</evidence>